<evidence type="ECO:0000256" key="2">
    <source>
        <dbReference type="SAM" id="SignalP"/>
    </source>
</evidence>
<dbReference type="AlphaFoldDB" id="A0A8H9HWA8"/>
<feature type="compositionally biased region" description="Low complexity" evidence="1">
    <location>
        <begin position="83"/>
        <end position="93"/>
    </location>
</feature>
<evidence type="ECO:0000256" key="1">
    <source>
        <dbReference type="SAM" id="MobiDB-lite"/>
    </source>
</evidence>
<evidence type="ECO:0000313" key="5">
    <source>
        <dbReference type="Proteomes" id="UP000480804"/>
    </source>
</evidence>
<keyword evidence="2" id="KW-0732">Signal</keyword>
<accession>A0A8H9HWA8</accession>
<keyword evidence="5" id="KW-1185">Reference proteome</keyword>
<name>A0A8H9HWA8_9ACTN</name>
<dbReference type="EMBL" id="BMSC01000022">
    <property type="protein sequence ID" value="GGU89961.1"/>
    <property type="molecule type" value="Genomic_DNA"/>
</dbReference>
<proteinExistence type="predicted"/>
<evidence type="ECO:0000313" key="3">
    <source>
        <dbReference type="EMBL" id="GFH80997.1"/>
    </source>
</evidence>
<comment type="caution">
    <text evidence="4">The sequence shown here is derived from an EMBL/GenBank/DDBJ whole genome shotgun (WGS) entry which is preliminary data.</text>
</comment>
<reference evidence="4" key="3">
    <citation type="submission" date="2020-09" db="EMBL/GenBank/DDBJ databases">
        <authorList>
            <person name="Sun Q."/>
            <person name="Ohkuma M."/>
        </authorList>
    </citation>
    <scope>NUCLEOTIDE SEQUENCE</scope>
    <source>
        <strain evidence="4">JCM 4136</strain>
    </source>
</reference>
<feature type="signal peptide" evidence="2">
    <location>
        <begin position="1"/>
        <end position="23"/>
    </location>
</feature>
<reference evidence="4" key="1">
    <citation type="journal article" date="2014" name="Int. J. Syst. Evol. Microbiol.">
        <title>Complete genome sequence of Corynebacterium casei LMG S-19264T (=DSM 44701T), isolated from a smear-ripened cheese.</title>
        <authorList>
            <consortium name="US DOE Joint Genome Institute (JGI-PGF)"/>
            <person name="Walter F."/>
            <person name="Albersmeier A."/>
            <person name="Kalinowski J."/>
            <person name="Ruckert C."/>
        </authorList>
    </citation>
    <scope>NUCLEOTIDE SEQUENCE</scope>
    <source>
        <strain evidence="4">JCM 4136</strain>
    </source>
</reference>
<dbReference type="Proteomes" id="UP000660975">
    <property type="component" value="Unassembled WGS sequence"/>
</dbReference>
<dbReference type="PROSITE" id="PS51257">
    <property type="entry name" value="PROKAR_LIPOPROTEIN"/>
    <property type="match status" value="1"/>
</dbReference>
<feature type="chain" id="PRO_5034024735" evidence="2">
    <location>
        <begin position="24"/>
        <end position="154"/>
    </location>
</feature>
<gene>
    <name evidence="4" type="ORF">GCM10010227_51300</name>
    <name evidence="3" type="ORF">Sgou_56670</name>
</gene>
<dbReference type="Proteomes" id="UP000480804">
    <property type="component" value="Unassembled WGS sequence"/>
</dbReference>
<organism evidence="4 6">
    <name type="scientific">Streptomyces gougerotii</name>
    <dbReference type="NCBI Taxonomy" id="53448"/>
    <lineage>
        <taxon>Bacteria</taxon>
        <taxon>Bacillati</taxon>
        <taxon>Actinomycetota</taxon>
        <taxon>Actinomycetes</taxon>
        <taxon>Kitasatosporales</taxon>
        <taxon>Streptomycetaceae</taxon>
        <taxon>Streptomyces</taxon>
        <taxon>Streptomyces diastaticus group</taxon>
    </lineage>
</organism>
<sequence length="154" mass="15727">MAHVHRPRTAAALLATAAVTALAGCVTVDHPAPGPSSDRSPAATPAAPEERAEPQIVQPPPREALRRTGEEPSAGTTPPPRPRASQAAPRARPAAPPPAPRRPDPAPAAPPLPRAGPGEADPPSHADVCALGRQYGEWAPGSTPERICDDTYGG</sequence>
<keyword evidence="4" id="KW-0449">Lipoprotein</keyword>
<protein>
    <submittedName>
        <fullName evidence="4">Lipoprotein</fullName>
    </submittedName>
</protein>
<feature type="compositionally biased region" description="Pro residues" evidence="1">
    <location>
        <begin position="94"/>
        <end position="114"/>
    </location>
</feature>
<feature type="region of interest" description="Disordered" evidence="1">
    <location>
        <begin position="27"/>
        <end position="154"/>
    </location>
</feature>
<reference evidence="3 5" key="2">
    <citation type="submission" date="2020-02" db="EMBL/GenBank/DDBJ databases">
        <title>Whole genome shotgun sequence of Streptomyces gougerotii NBRC 13043.</title>
        <authorList>
            <person name="Ichikawa N."/>
            <person name="Komaki H."/>
            <person name="Tamura T."/>
        </authorList>
    </citation>
    <scope>NUCLEOTIDE SEQUENCE [LARGE SCALE GENOMIC DNA]</scope>
    <source>
        <strain evidence="3 5">NBRC 13043</strain>
    </source>
</reference>
<evidence type="ECO:0000313" key="4">
    <source>
        <dbReference type="EMBL" id="GGU89961.1"/>
    </source>
</evidence>
<evidence type="ECO:0000313" key="6">
    <source>
        <dbReference type="Proteomes" id="UP000660975"/>
    </source>
</evidence>
<dbReference type="EMBL" id="BLLO01000031">
    <property type="protein sequence ID" value="GFH80997.1"/>
    <property type="molecule type" value="Genomic_DNA"/>
</dbReference>